<dbReference type="EC" id="1.1.3.15" evidence="2"/>
<dbReference type="GO" id="GO:0001561">
    <property type="term" value="P:fatty acid alpha-oxidation"/>
    <property type="evidence" value="ECO:0007669"/>
    <property type="project" value="TreeGrafter"/>
</dbReference>
<keyword evidence="9" id="KW-1185">Reference proteome</keyword>
<dbReference type="OrthoDB" id="25826at2759"/>
<dbReference type="PROSITE" id="PS51349">
    <property type="entry name" value="FMN_HYDROXY_ACID_DH_2"/>
    <property type="match status" value="1"/>
</dbReference>
<evidence type="ECO:0000313" key="9">
    <source>
        <dbReference type="Proteomes" id="UP000708208"/>
    </source>
</evidence>
<dbReference type="InterPro" id="IPR037396">
    <property type="entry name" value="FMN_HAD"/>
</dbReference>
<dbReference type="GO" id="GO:0005782">
    <property type="term" value="C:peroxisomal matrix"/>
    <property type="evidence" value="ECO:0007669"/>
    <property type="project" value="TreeGrafter"/>
</dbReference>
<dbReference type="InterPro" id="IPR000262">
    <property type="entry name" value="FMN-dep_DH"/>
</dbReference>
<evidence type="ECO:0000256" key="3">
    <source>
        <dbReference type="ARBA" id="ARBA00023002"/>
    </source>
</evidence>
<accession>A0A8J2KI24</accession>
<reference evidence="8" key="1">
    <citation type="submission" date="2021-06" db="EMBL/GenBank/DDBJ databases">
        <authorList>
            <person name="Hodson N. C."/>
            <person name="Mongue J. A."/>
            <person name="Jaron S. K."/>
        </authorList>
    </citation>
    <scope>NUCLEOTIDE SEQUENCE</scope>
</reference>
<evidence type="ECO:0000256" key="1">
    <source>
        <dbReference type="ARBA" id="ARBA00001917"/>
    </source>
</evidence>
<dbReference type="PIRSF" id="PIRSF000138">
    <property type="entry name" value="Al-hdrx_acd_dh"/>
    <property type="match status" value="1"/>
</dbReference>
<dbReference type="Pfam" id="PF01070">
    <property type="entry name" value="FMN_dh"/>
    <property type="match status" value="1"/>
</dbReference>
<dbReference type="FunFam" id="3.20.20.70:FF:000056">
    <property type="entry name" value="hydroxyacid oxidase 2"/>
    <property type="match status" value="1"/>
</dbReference>
<comment type="catalytic activity">
    <reaction evidence="6">
        <text>2-hydroxyoctanoate + O2 = 2-oxooctanoate + H2O2</text>
        <dbReference type="Rhea" id="RHEA:67940"/>
        <dbReference type="ChEBI" id="CHEBI:15379"/>
        <dbReference type="ChEBI" id="CHEBI:16240"/>
        <dbReference type="ChEBI" id="CHEBI:133514"/>
        <dbReference type="ChEBI" id="CHEBI:176689"/>
    </reaction>
    <physiologicalReaction direction="left-to-right" evidence="6">
        <dbReference type="Rhea" id="RHEA:67941"/>
    </physiologicalReaction>
</comment>
<gene>
    <name evidence="8" type="ORF">AFUS01_LOCUS23872</name>
</gene>
<comment type="cofactor">
    <cofactor evidence="1">
        <name>FMN</name>
        <dbReference type="ChEBI" id="CHEBI:58210"/>
    </cofactor>
</comment>
<dbReference type="PANTHER" id="PTHR10578:SF149">
    <property type="entry name" value="2-HYDROXYACID OXIDASE 2"/>
    <property type="match status" value="1"/>
</dbReference>
<organism evidence="8 9">
    <name type="scientific">Allacma fusca</name>
    <dbReference type="NCBI Taxonomy" id="39272"/>
    <lineage>
        <taxon>Eukaryota</taxon>
        <taxon>Metazoa</taxon>
        <taxon>Ecdysozoa</taxon>
        <taxon>Arthropoda</taxon>
        <taxon>Hexapoda</taxon>
        <taxon>Collembola</taxon>
        <taxon>Symphypleona</taxon>
        <taxon>Sminthuridae</taxon>
        <taxon>Allacma</taxon>
    </lineage>
</organism>
<dbReference type="PANTHER" id="PTHR10578">
    <property type="entry name" value="S -2-HYDROXY-ACID OXIDASE-RELATED"/>
    <property type="match status" value="1"/>
</dbReference>
<dbReference type="AlphaFoldDB" id="A0A8J2KI24"/>
<comment type="catalytic activity">
    <reaction evidence="5">
        <text>a (2S)-2-hydroxycarboxylate + O2 = a 2-oxocarboxylate + H2O2</text>
        <dbReference type="Rhea" id="RHEA:16789"/>
        <dbReference type="ChEBI" id="CHEBI:15379"/>
        <dbReference type="ChEBI" id="CHEBI:16240"/>
        <dbReference type="ChEBI" id="CHEBI:35179"/>
        <dbReference type="ChEBI" id="CHEBI:58123"/>
        <dbReference type="EC" id="1.1.3.15"/>
    </reaction>
    <physiologicalReaction direction="left-to-right" evidence="5">
        <dbReference type="Rhea" id="RHEA:16790"/>
    </physiologicalReaction>
</comment>
<evidence type="ECO:0000256" key="2">
    <source>
        <dbReference type="ARBA" id="ARBA00013087"/>
    </source>
</evidence>
<protein>
    <recommendedName>
        <fullName evidence="2">(S)-2-hydroxy-acid oxidase</fullName>
        <ecNumber evidence="2">1.1.3.15</ecNumber>
    </recommendedName>
</protein>
<sequence length="365" mass="39756">MDKLICIPDFEQAASKILTSNAYEYYKSGADDESTLSDNKQAYQRWLIKPRVLRDVSSRKLVSTVLDGKVNFPVGVSPSAMQKLAHPEGELGMVRAVEQSGSIYILSTNSTCSIEEVAKAAPAARKWFQLYVFKDRSVSVGLVKRAEAAGFEALVLTVDAPLFGRRRANIRNRFALPSHLKLANFPSEGFNTSDKGSALSNLDKIMDQSVTWDDFKWLQSFDDICSITKLPIVLKGIMSPEDAKMALAYGANAIFVSNHGGRQLDTVFATLDALPAIVKEVAGRCDVYVDGGISTGSDVFKALALGATMVFIGRPALWGLSVSGQVGAKRVLEILRDELDLTMALSGISDVKEIDSQYVIRSSLL</sequence>
<comment type="caution">
    <text evidence="8">The sequence shown here is derived from an EMBL/GenBank/DDBJ whole genome shotgun (WGS) entry which is preliminary data.</text>
</comment>
<dbReference type="CDD" id="cd02809">
    <property type="entry name" value="alpha_hydroxyacid_oxid_FMN"/>
    <property type="match status" value="1"/>
</dbReference>
<dbReference type="EMBL" id="CAJVCH010291903">
    <property type="protein sequence ID" value="CAG7785237.1"/>
    <property type="molecule type" value="Genomic_DNA"/>
</dbReference>
<evidence type="ECO:0000256" key="6">
    <source>
        <dbReference type="ARBA" id="ARBA00029327"/>
    </source>
</evidence>
<dbReference type="PROSITE" id="PS00557">
    <property type="entry name" value="FMN_HYDROXY_ACID_DH_1"/>
    <property type="match status" value="1"/>
</dbReference>
<evidence type="ECO:0000256" key="4">
    <source>
        <dbReference type="ARBA" id="ARBA00024042"/>
    </source>
</evidence>
<dbReference type="Proteomes" id="UP000708208">
    <property type="component" value="Unassembled WGS sequence"/>
</dbReference>
<evidence type="ECO:0000313" key="8">
    <source>
        <dbReference type="EMBL" id="CAG7785237.1"/>
    </source>
</evidence>
<evidence type="ECO:0000259" key="7">
    <source>
        <dbReference type="PROSITE" id="PS51349"/>
    </source>
</evidence>
<comment type="similarity">
    <text evidence="4">Belongs to the FMN-dependent alpha-hydroxy acid dehydrogenase family.</text>
</comment>
<name>A0A8J2KI24_9HEXA</name>
<dbReference type="InterPro" id="IPR012133">
    <property type="entry name" value="Alpha-hydoxy_acid_DH_FMN"/>
</dbReference>
<proteinExistence type="inferred from homology"/>
<dbReference type="GO" id="GO:0010181">
    <property type="term" value="F:FMN binding"/>
    <property type="evidence" value="ECO:0007669"/>
    <property type="project" value="InterPro"/>
</dbReference>
<dbReference type="GO" id="GO:0003973">
    <property type="term" value="F:(S)-2-hydroxy-acid oxidase activity"/>
    <property type="evidence" value="ECO:0007669"/>
    <property type="project" value="UniProtKB-EC"/>
</dbReference>
<evidence type="ECO:0000256" key="5">
    <source>
        <dbReference type="ARBA" id="ARBA00029325"/>
    </source>
</evidence>
<feature type="domain" description="FMN hydroxy acid dehydrogenase" evidence="7">
    <location>
        <begin position="1"/>
        <end position="364"/>
    </location>
</feature>
<keyword evidence="3" id="KW-0560">Oxidoreductase</keyword>
<dbReference type="InterPro" id="IPR008259">
    <property type="entry name" value="FMN_hydac_DH_AS"/>
</dbReference>